<evidence type="ECO:0000256" key="1">
    <source>
        <dbReference type="ARBA" id="ARBA00004167"/>
    </source>
</evidence>
<dbReference type="SUPFAM" id="SSF48264">
    <property type="entry name" value="Cytochrome P450"/>
    <property type="match status" value="1"/>
</dbReference>
<dbReference type="PANTHER" id="PTHR47283:SF1">
    <property type="entry name" value="ENT-KAURENE OXIDASE, CHLOROPLASTIC"/>
    <property type="match status" value="1"/>
</dbReference>
<keyword evidence="8" id="KW-1185">Reference proteome</keyword>
<comment type="subcellular location">
    <subcellularLocation>
        <location evidence="1">Membrane</location>
        <topology evidence="1">Single-pass membrane protein</topology>
    </subcellularLocation>
</comment>
<organism evidence="7 8">
    <name type="scientific">Citrus sinensis</name>
    <name type="common">Sweet orange</name>
    <name type="synonym">Citrus aurantium var. sinensis</name>
    <dbReference type="NCBI Taxonomy" id="2711"/>
    <lineage>
        <taxon>Eukaryota</taxon>
        <taxon>Viridiplantae</taxon>
        <taxon>Streptophyta</taxon>
        <taxon>Embryophyta</taxon>
        <taxon>Tracheophyta</taxon>
        <taxon>Spermatophyta</taxon>
        <taxon>Magnoliopsida</taxon>
        <taxon>eudicotyledons</taxon>
        <taxon>Gunneridae</taxon>
        <taxon>Pentapetalae</taxon>
        <taxon>rosids</taxon>
        <taxon>malvids</taxon>
        <taxon>Sapindales</taxon>
        <taxon>Rutaceae</taxon>
        <taxon>Aurantioideae</taxon>
        <taxon>Citrus</taxon>
    </lineage>
</organism>
<dbReference type="InterPro" id="IPR036396">
    <property type="entry name" value="Cyt_P450_sf"/>
</dbReference>
<dbReference type="AlphaFoldDB" id="A0A067DKX2"/>
<comment type="similarity">
    <text evidence="2">Belongs to the cytochrome P450 family.</text>
</comment>
<gene>
    <name evidence="7" type="ORF">CISIN_1g0287441mg</name>
</gene>
<proteinExistence type="inferred from homology"/>
<dbReference type="GO" id="GO:0020037">
    <property type="term" value="F:heme binding"/>
    <property type="evidence" value="ECO:0007669"/>
    <property type="project" value="InterPro"/>
</dbReference>
<evidence type="ECO:0000256" key="3">
    <source>
        <dbReference type="ARBA" id="ARBA00022692"/>
    </source>
</evidence>
<dbReference type="Proteomes" id="UP000027120">
    <property type="component" value="Unassembled WGS sequence"/>
</dbReference>
<evidence type="ECO:0008006" key="9">
    <source>
        <dbReference type="Google" id="ProtNLM"/>
    </source>
</evidence>
<dbReference type="GO" id="GO:0052615">
    <property type="term" value="F:ent-kaurene oxidase activity"/>
    <property type="evidence" value="ECO:0007669"/>
    <property type="project" value="InterPro"/>
</dbReference>
<reference evidence="7 8" key="1">
    <citation type="submission" date="2014-04" db="EMBL/GenBank/DDBJ databases">
        <authorList>
            <consortium name="International Citrus Genome Consortium"/>
            <person name="Gmitter F."/>
            <person name="Chen C."/>
            <person name="Farmerie W."/>
            <person name="Harkins T."/>
            <person name="Desany B."/>
            <person name="Mohiuddin M."/>
            <person name="Kodira C."/>
            <person name="Borodovsky M."/>
            <person name="Lomsadze A."/>
            <person name="Burns P."/>
            <person name="Jenkins J."/>
            <person name="Prochnik S."/>
            <person name="Shu S."/>
            <person name="Chapman J."/>
            <person name="Pitluck S."/>
            <person name="Schmutz J."/>
            <person name="Rokhsar D."/>
        </authorList>
    </citation>
    <scope>NUCLEOTIDE SEQUENCE</scope>
</reference>
<sequence length="111" mass="12488">MATKEYVTQAFQEFQAVPFATSIALGTLSVFFFLFFIRGFISRQRMELAVNLPPVPEVPGRLPLIGNLLQLKEKKPHMTFTRWAEMYGPIYSIKTGASSMIVLNSADVAKE</sequence>
<dbReference type="STRING" id="2711.A0A067DKX2"/>
<evidence type="ECO:0000256" key="5">
    <source>
        <dbReference type="ARBA" id="ARBA00023136"/>
    </source>
</evidence>
<evidence type="ECO:0000256" key="4">
    <source>
        <dbReference type="ARBA" id="ARBA00022989"/>
    </source>
</evidence>
<dbReference type="Pfam" id="PF00067">
    <property type="entry name" value="p450"/>
    <property type="match status" value="1"/>
</dbReference>
<keyword evidence="4 6" id="KW-1133">Transmembrane helix</keyword>
<evidence type="ECO:0000313" key="8">
    <source>
        <dbReference type="Proteomes" id="UP000027120"/>
    </source>
</evidence>
<evidence type="ECO:0000256" key="6">
    <source>
        <dbReference type="SAM" id="Phobius"/>
    </source>
</evidence>
<protein>
    <recommendedName>
        <fullName evidence="9">Cytochrome P450</fullName>
    </recommendedName>
</protein>
<dbReference type="PANTHER" id="PTHR47283">
    <property type="entry name" value="ENT-KAURENE OXIDASE, CHLOROPLASTIC"/>
    <property type="match status" value="1"/>
</dbReference>
<feature type="non-terminal residue" evidence="7">
    <location>
        <position position="111"/>
    </location>
</feature>
<feature type="transmembrane region" description="Helical" evidence="6">
    <location>
        <begin position="16"/>
        <end position="37"/>
    </location>
</feature>
<dbReference type="GO" id="GO:0005506">
    <property type="term" value="F:iron ion binding"/>
    <property type="evidence" value="ECO:0007669"/>
    <property type="project" value="InterPro"/>
</dbReference>
<keyword evidence="5 6" id="KW-0472">Membrane</keyword>
<dbReference type="GO" id="GO:0009686">
    <property type="term" value="P:gibberellin biosynthetic process"/>
    <property type="evidence" value="ECO:0007669"/>
    <property type="project" value="InterPro"/>
</dbReference>
<name>A0A067DKX2_CITSI</name>
<dbReference type="Gene3D" id="1.10.630.10">
    <property type="entry name" value="Cytochrome P450"/>
    <property type="match status" value="1"/>
</dbReference>
<accession>A0A067DKX2</accession>
<keyword evidence="3 6" id="KW-0812">Transmembrane</keyword>
<dbReference type="GO" id="GO:0016020">
    <property type="term" value="C:membrane"/>
    <property type="evidence" value="ECO:0007669"/>
    <property type="project" value="UniProtKB-SubCell"/>
</dbReference>
<evidence type="ECO:0000313" key="7">
    <source>
        <dbReference type="EMBL" id="KDO39662.1"/>
    </source>
</evidence>
<evidence type="ECO:0000256" key="2">
    <source>
        <dbReference type="ARBA" id="ARBA00010617"/>
    </source>
</evidence>
<dbReference type="EMBL" id="KK786379">
    <property type="protein sequence ID" value="KDO39662.1"/>
    <property type="molecule type" value="Genomic_DNA"/>
</dbReference>
<dbReference type="InterPro" id="IPR001128">
    <property type="entry name" value="Cyt_P450"/>
</dbReference>
<dbReference type="InterPro" id="IPR044225">
    <property type="entry name" value="KO_chloroplastic"/>
</dbReference>
<dbReference type="GO" id="GO:0010241">
    <property type="term" value="P:ent-kaurene oxidation to kaurenoic acid"/>
    <property type="evidence" value="ECO:0007669"/>
    <property type="project" value="InterPro"/>
</dbReference>